<dbReference type="EMBL" id="JAACXV010017973">
    <property type="protein sequence ID" value="KAF7264178.1"/>
    <property type="molecule type" value="Genomic_DNA"/>
</dbReference>
<name>A0A834LYR8_RHYFE</name>
<evidence type="ECO:0000313" key="1">
    <source>
        <dbReference type="EMBL" id="KAF7264178.1"/>
    </source>
</evidence>
<dbReference type="AlphaFoldDB" id="A0A834LYR8"/>
<dbReference type="Proteomes" id="UP000625711">
    <property type="component" value="Unassembled WGS sequence"/>
</dbReference>
<gene>
    <name evidence="1" type="ORF">GWI33_000499</name>
</gene>
<accession>A0A834LYR8</accession>
<keyword evidence="2" id="KW-1185">Reference proteome</keyword>
<evidence type="ECO:0000313" key="2">
    <source>
        <dbReference type="Proteomes" id="UP000625711"/>
    </source>
</evidence>
<organism evidence="1 2">
    <name type="scientific">Rhynchophorus ferrugineus</name>
    <name type="common">Red palm weevil</name>
    <name type="synonym">Curculio ferrugineus</name>
    <dbReference type="NCBI Taxonomy" id="354439"/>
    <lineage>
        <taxon>Eukaryota</taxon>
        <taxon>Metazoa</taxon>
        <taxon>Ecdysozoa</taxon>
        <taxon>Arthropoda</taxon>
        <taxon>Hexapoda</taxon>
        <taxon>Insecta</taxon>
        <taxon>Pterygota</taxon>
        <taxon>Neoptera</taxon>
        <taxon>Endopterygota</taxon>
        <taxon>Coleoptera</taxon>
        <taxon>Polyphaga</taxon>
        <taxon>Cucujiformia</taxon>
        <taxon>Curculionidae</taxon>
        <taxon>Dryophthorinae</taxon>
        <taxon>Rhynchophorus</taxon>
    </lineage>
</organism>
<reference evidence="1" key="1">
    <citation type="submission" date="2020-08" db="EMBL/GenBank/DDBJ databases">
        <title>Genome sequencing and assembly of the red palm weevil Rhynchophorus ferrugineus.</title>
        <authorList>
            <person name="Dias G.B."/>
            <person name="Bergman C.M."/>
            <person name="Manee M."/>
        </authorList>
    </citation>
    <scope>NUCLEOTIDE SEQUENCE</scope>
    <source>
        <strain evidence="1">AA-2017</strain>
        <tissue evidence="1">Whole larva</tissue>
    </source>
</reference>
<proteinExistence type="predicted"/>
<comment type="caution">
    <text evidence="1">The sequence shown here is derived from an EMBL/GenBank/DDBJ whole genome shotgun (WGS) entry which is preliminary data.</text>
</comment>
<protein>
    <submittedName>
        <fullName evidence="1">Uncharacterized protein</fullName>
    </submittedName>
</protein>
<sequence>MIQPNRHDCTARMTLVLSGDKDTPPIRTCRCVRLTPWAPVNLTRSVLVYVIAGRRRRGYTRSVPPSSDVSVCQRGDLDDLFWVVRRGRLPRHGGLPVPVDLFMVLIQPPLKVLGSTRSAWWSSLDGLVICLRR</sequence>